<dbReference type="EMBL" id="LVLJ01000748">
    <property type="protein sequence ID" value="OAE32712.1"/>
    <property type="molecule type" value="Genomic_DNA"/>
</dbReference>
<dbReference type="Proteomes" id="UP000077202">
    <property type="component" value="Unassembled WGS sequence"/>
</dbReference>
<evidence type="ECO:0000313" key="2">
    <source>
        <dbReference type="Proteomes" id="UP000077202"/>
    </source>
</evidence>
<name>A0A176WK51_MARPO</name>
<sequence length="100" mass="10930">MAPRNDASGARKELDSFGIEHNGSRTVVWCGANLLSILHMKSLGSPVIVLIRNPKDTIMQYGHLSIIPGQQIASNELKLKLRAREVAGDVLRKDSDLAPQ</sequence>
<evidence type="ECO:0000313" key="1">
    <source>
        <dbReference type="EMBL" id="OAE32712.1"/>
    </source>
</evidence>
<protein>
    <recommendedName>
        <fullName evidence="3">Sulfotransferase</fullName>
    </recommendedName>
</protein>
<accession>A0A176WK51</accession>
<comment type="caution">
    <text evidence="1">The sequence shown here is derived from an EMBL/GenBank/DDBJ whole genome shotgun (WGS) entry which is preliminary data.</text>
</comment>
<keyword evidence="2" id="KW-1185">Reference proteome</keyword>
<evidence type="ECO:0008006" key="3">
    <source>
        <dbReference type="Google" id="ProtNLM"/>
    </source>
</evidence>
<dbReference type="AlphaFoldDB" id="A0A176WK51"/>
<proteinExistence type="predicted"/>
<organism evidence="1 2">
    <name type="scientific">Marchantia polymorpha subsp. ruderalis</name>
    <dbReference type="NCBI Taxonomy" id="1480154"/>
    <lineage>
        <taxon>Eukaryota</taxon>
        <taxon>Viridiplantae</taxon>
        <taxon>Streptophyta</taxon>
        <taxon>Embryophyta</taxon>
        <taxon>Marchantiophyta</taxon>
        <taxon>Marchantiopsida</taxon>
        <taxon>Marchantiidae</taxon>
        <taxon>Marchantiales</taxon>
        <taxon>Marchantiaceae</taxon>
        <taxon>Marchantia</taxon>
    </lineage>
</organism>
<reference evidence="1" key="1">
    <citation type="submission" date="2016-03" db="EMBL/GenBank/DDBJ databases">
        <title>Mechanisms controlling the formation of the plant cell surface in tip-growing cells are functionally conserved among land plants.</title>
        <authorList>
            <person name="Honkanen S."/>
            <person name="Jones V.A."/>
            <person name="Morieri G."/>
            <person name="Champion C."/>
            <person name="Hetherington A.J."/>
            <person name="Kelly S."/>
            <person name="Saint-Marcoux D."/>
            <person name="Proust H."/>
            <person name="Prescott H."/>
            <person name="Dolan L."/>
        </authorList>
    </citation>
    <scope>NUCLEOTIDE SEQUENCE [LARGE SCALE GENOMIC DNA]</scope>
    <source>
        <tissue evidence="1">Whole gametophyte</tissue>
    </source>
</reference>
<gene>
    <name evidence="1" type="ORF">AXG93_4085s1350</name>
</gene>